<dbReference type="InterPro" id="IPR023393">
    <property type="entry name" value="START-like_dom_sf"/>
</dbReference>
<dbReference type="SUPFAM" id="SSF55961">
    <property type="entry name" value="Bet v1-like"/>
    <property type="match status" value="1"/>
</dbReference>
<evidence type="ECO:0000313" key="1">
    <source>
        <dbReference type="EMBL" id="MDY0395626.1"/>
    </source>
</evidence>
<dbReference type="Proteomes" id="UP001281447">
    <property type="component" value="Unassembled WGS sequence"/>
</dbReference>
<comment type="caution">
    <text evidence="1">The sequence shown here is derived from an EMBL/GenBank/DDBJ whole genome shotgun (WGS) entry which is preliminary data.</text>
</comment>
<organism evidence="1 2">
    <name type="scientific">Tigheibacillus halophilus</name>
    <dbReference type="NCBI Taxonomy" id="361280"/>
    <lineage>
        <taxon>Bacteria</taxon>
        <taxon>Bacillati</taxon>
        <taxon>Bacillota</taxon>
        <taxon>Bacilli</taxon>
        <taxon>Bacillales</taxon>
        <taxon>Bacillaceae</taxon>
        <taxon>Tigheibacillus</taxon>
    </lineage>
</organism>
<name>A0ABU5C8I5_9BACI</name>
<evidence type="ECO:0000313" key="2">
    <source>
        <dbReference type="Proteomes" id="UP001281447"/>
    </source>
</evidence>
<gene>
    <name evidence="1" type="ORF">RWE15_15850</name>
</gene>
<accession>A0ABU5C8I5</accession>
<dbReference type="EMBL" id="JAWDIP010000003">
    <property type="protein sequence ID" value="MDY0395626.1"/>
    <property type="molecule type" value="Genomic_DNA"/>
</dbReference>
<proteinExistence type="predicted"/>
<evidence type="ECO:0008006" key="3">
    <source>
        <dbReference type="Google" id="ProtNLM"/>
    </source>
</evidence>
<dbReference type="Gene3D" id="3.30.530.20">
    <property type="match status" value="1"/>
</dbReference>
<sequence length="44" mass="5005">MTITPTKTLSVSIERKANEVYEFILNPENLPQWAPAFGQSIKKI</sequence>
<protein>
    <recommendedName>
        <fullName evidence="3">Activator of Hsp90 ATPase homolog 1-like protein</fullName>
    </recommendedName>
</protein>
<reference evidence="1 2" key="1">
    <citation type="submission" date="2023-10" db="EMBL/GenBank/DDBJ databases">
        <title>Virgibacillus halophilus 5B73C genome.</title>
        <authorList>
            <person name="Miliotis G."/>
            <person name="Sengupta P."/>
            <person name="Hameed A."/>
            <person name="Chuvochina M."/>
            <person name="Mcdonagh F."/>
            <person name="Simpson A.C."/>
            <person name="Singh N.K."/>
            <person name="Rekha P.D."/>
            <person name="Raman K."/>
            <person name="Hugenholtz P."/>
            <person name="Venkateswaran K."/>
        </authorList>
    </citation>
    <scope>NUCLEOTIDE SEQUENCE [LARGE SCALE GENOMIC DNA]</scope>
    <source>
        <strain evidence="1 2">5B73C</strain>
    </source>
</reference>
<keyword evidence="2" id="KW-1185">Reference proteome</keyword>